<feature type="region of interest" description="Disordered" evidence="1">
    <location>
        <begin position="406"/>
        <end position="428"/>
    </location>
</feature>
<keyword evidence="3" id="KW-1185">Reference proteome</keyword>
<proteinExistence type="predicted"/>
<feature type="region of interest" description="Disordered" evidence="1">
    <location>
        <begin position="1"/>
        <end position="31"/>
    </location>
</feature>
<sequence length="428" mass="44069">MGLVDYSDSESDSEDVQHKIALPTTTSASAAATKKPFQKLLDRSSGSGKIVVNLPAASANSDAAADDDGQPPAKRVKTTGGSRFSSLGSFLPPPKKTGGAAAAAAGGKKLGTAHAPGIHLRTAAEPAFVRSGNGTTEDGHGDDETSASTMGIKGPSIPEGQKPEEEVKLVGKPLMFKPLSVARKKAPAKSKKKDSPTTTGNTAGGMTAGQTGSITTATTTTAAAETAPNIDPPKKKVPLFSMGDADGDSSPSTTTAPPTTGSYEPLFTGANEPSAAAAADFEEQEENDVTSAYPTQALSLPQPVSAAQQHQHQDSLASLADSLDLSPAARRELFGRKGANNNNTSLSGALPPNAKVVTFDMEQEYARNEALRASGAQQAYNPVRSIAPGKHSLRQVVNMAQSNQSALEDSFARAKGTKRDAAGRYGWK</sequence>
<feature type="compositionally biased region" description="Low complexity" evidence="1">
    <location>
        <begin position="80"/>
        <end position="113"/>
    </location>
</feature>
<dbReference type="AlphaFoldDB" id="A0AAN6YVV0"/>
<reference evidence="2" key="1">
    <citation type="journal article" date="2023" name="Mol. Phylogenet. Evol.">
        <title>Genome-scale phylogeny and comparative genomics of the fungal order Sordariales.</title>
        <authorList>
            <person name="Hensen N."/>
            <person name="Bonometti L."/>
            <person name="Westerberg I."/>
            <person name="Brannstrom I.O."/>
            <person name="Guillou S."/>
            <person name="Cros-Aarteil S."/>
            <person name="Calhoun S."/>
            <person name="Haridas S."/>
            <person name="Kuo A."/>
            <person name="Mondo S."/>
            <person name="Pangilinan J."/>
            <person name="Riley R."/>
            <person name="LaButti K."/>
            <person name="Andreopoulos B."/>
            <person name="Lipzen A."/>
            <person name="Chen C."/>
            <person name="Yan M."/>
            <person name="Daum C."/>
            <person name="Ng V."/>
            <person name="Clum A."/>
            <person name="Steindorff A."/>
            <person name="Ohm R.A."/>
            <person name="Martin F."/>
            <person name="Silar P."/>
            <person name="Natvig D.O."/>
            <person name="Lalanne C."/>
            <person name="Gautier V."/>
            <person name="Ament-Velasquez S.L."/>
            <person name="Kruys A."/>
            <person name="Hutchinson M.I."/>
            <person name="Powell A.J."/>
            <person name="Barry K."/>
            <person name="Miller A.N."/>
            <person name="Grigoriev I.V."/>
            <person name="Debuchy R."/>
            <person name="Gladieux P."/>
            <person name="Hiltunen Thoren M."/>
            <person name="Johannesson H."/>
        </authorList>
    </citation>
    <scope>NUCLEOTIDE SEQUENCE</scope>
    <source>
        <strain evidence="2">CBS 508.74</strain>
    </source>
</reference>
<dbReference type="EMBL" id="MU853335">
    <property type="protein sequence ID" value="KAK4115418.1"/>
    <property type="molecule type" value="Genomic_DNA"/>
</dbReference>
<dbReference type="Proteomes" id="UP001302812">
    <property type="component" value="Unassembled WGS sequence"/>
</dbReference>
<evidence type="ECO:0000313" key="3">
    <source>
        <dbReference type="Proteomes" id="UP001302812"/>
    </source>
</evidence>
<feature type="compositionally biased region" description="Low complexity" evidence="1">
    <location>
        <begin position="208"/>
        <end position="227"/>
    </location>
</feature>
<feature type="compositionally biased region" description="Basic residues" evidence="1">
    <location>
        <begin position="182"/>
        <end position="192"/>
    </location>
</feature>
<comment type="caution">
    <text evidence="2">The sequence shown here is derived from an EMBL/GenBank/DDBJ whole genome shotgun (WGS) entry which is preliminary data.</text>
</comment>
<evidence type="ECO:0000256" key="1">
    <source>
        <dbReference type="SAM" id="MobiDB-lite"/>
    </source>
</evidence>
<accession>A0AAN6YVV0</accession>
<feature type="compositionally biased region" description="Low complexity" evidence="1">
    <location>
        <begin position="270"/>
        <end position="279"/>
    </location>
</feature>
<dbReference type="InterPro" id="IPR018800">
    <property type="entry name" value="PRCC"/>
</dbReference>
<dbReference type="PANTHER" id="PTHR13621:SF2">
    <property type="entry name" value="PROLINE-RICH PROTEIN PRCC"/>
    <property type="match status" value="1"/>
</dbReference>
<dbReference type="Pfam" id="PF10253">
    <property type="entry name" value="PRCC"/>
    <property type="match status" value="1"/>
</dbReference>
<dbReference type="PANTHER" id="PTHR13621">
    <property type="entry name" value="PROLINE-RICH PROTEIN PRCC"/>
    <property type="match status" value="1"/>
</dbReference>
<evidence type="ECO:0008006" key="4">
    <source>
        <dbReference type="Google" id="ProtNLM"/>
    </source>
</evidence>
<dbReference type="GeneID" id="89933985"/>
<feature type="compositionally biased region" description="Low complexity" evidence="1">
    <location>
        <begin position="248"/>
        <end position="262"/>
    </location>
</feature>
<dbReference type="RefSeq" id="XP_064672988.1">
    <property type="nucleotide sequence ID" value="XM_064809861.1"/>
</dbReference>
<organism evidence="2 3">
    <name type="scientific">Canariomyces notabilis</name>
    <dbReference type="NCBI Taxonomy" id="2074819"/>
    <lineage>
        <taxon>Eukaryota</taxon>
        <taxon>Fungi</taxon>
        <taxon>Dikarya</taxon>
        <taxon>Ascomycota</taxon>
        <taxon>Pezizomycotina</taxon>
        <taxon>Sordariomycetes</taxon>
        <taxon>Sordariomycetidae</taxon>
        <taxon>Sordariales</taxon>
        <taxon>Chaetomiaceae</taxon>
        <taxon>Canariomyces</taxon>
    </lineage>
</organism>
<name>A0AAN6YVV0_9PEZI</name>
<evidence type="ECO:0000313" key="2">
    <source>
        <dbReference type="EMBL" id="KAK4115418.1"/>
    </source>
</evidence>
<feature type="region of interest" description="Disordered" evidence="1">
    <location>
        <begin position="177"/>
        <end position="292"/>
    </location>
</feature>
<feature type="region of interest" description="Disordered" evidence="1">
    <location>
        <begin position="57"/>
        <end position="165"/>
    </location>
</feature>
<dbReference type="GO" id="GO:0005634">
    <property type="term" value="C:nucleus"/>
    <property type="evidence" value="ECO:0007669"/>
    <property type="project" value="TreeGrafter"/>
</dbReference>
<reference evidence="2" key="2">
    <citation type="submission" date="2023-05" db="EMBL/GenBank/DDBJ databases">
        <authorList>
            <consortium name="Lawrence Berkeley National Laboratory"/>
            <person name="Steindorff A."/>
            <person name="Hensen N."/>
            <person name="Bonometti L."/>
            <person name="Westerberg I."/>
            <person name="Brannstrom I.O."/>
            <person name="Guillou S."/>
            <person name="Cros-Aarteil S."/>
            <person name="Calhoun S."/>
            <person name="Haridas S."/>
            <person name="Kuo A."/>
            <person name="Mondo S."/>
            <person name="Pangilinan J."/>
            <person name="Riley R."/>
            <person name="Labutti K."/>
            <person name="Andreopoulos B."/>
            <person name="Lipzen A."/>
            <person name="Chen C."/>
            <person name="Yanf M."/>
            <person name="Daum C."/>
            <person name="Ng V."/>
            <person name="Clum A."/>
            <person name="Ohm R."/>
            <person name="Martin F."/>
            <person name="Silar P."/>
            <person name="Natvig D."/>
            <person name="Lalanne C."/>
            <person name="Gautier V."/>
            <person name="Ament-Velasquez S.L."/>
            <person name="Kruys A."/>
            <person name="Hutchinson M.I."/>
            <person name="Powell A.J."/>
            <person name="Barry K."/>
            <person name="Miller A.N."/>
            <person name="Grigoriev I.V."/>
            <person name="Debuchy R."/>
            <person name="Gladieux P."/>
            <person name="Thoren M.H."/>
            <person name="Johannesson H."/>
        </authorList>
    </citation>
    <scope>NUCLEOTIDE SEQUENCE</scope>
    <source>
        <strain evidence="2">CBS 508.74</strain>
    </source>
</reference>
<gene>
    <name evidence="2" type="ORF">N656DRAFT_501949</name>
</gene>
<protein>
    <recommendedName>
        <fullName evidence="4">Mitotic checkpoint regulator, MAD2B-interacting-domain-containing protein</fullName>
    </recommendedName>
</protein>